<dbReference type="InterPro" id="IPR052898">
    <property type="entry name" value="ACAD10-like"/>
</dbReference>
<dbReference type="AlphaFoldDB" id="A0A432X992"/>
<evidence type="ECO:0000313" key="3">
    <source>
        <dbReference type="Proteomes" id="UP000286976"/>
    </source>
</evidence>
<dbReference type="PANTHER" id="PTHR47829">
    <property type="entry name" value="HYDROLASE, PUTATIVE (AFU_ORTHOLOGUE AFUA_1G12880)-RELATED"/>
    <property type="match status" value="1"/>
</dbReference>
<dbReference type="Gene3D" id="3.30.200.20">
    <property type="entry name" value="Phosphorylase Kinase, domain 1"/>
    <property type="match status" value="1"/>
</dbReference>
<dbReference type="Gene3D" id="3.90.1200.10">
    <property type="match status" value="1"/>
</dbReference>
<dbReference type="SUPFAM" id="SSF56112">
    <property type="entry name" value="Protein kinase-like (PK-like)"/>
    <property type="match status" value="1"/>
</dbReference>
<name>A0A432X992_9GAMM</name>
<evidence type="ECO:0000259" key="1">
    <source>
        <dbReference type="Pfam" id="PF01636"/>
    </source>
</evidence>
<organism evidence="2 3">
    <name type="scientific">Aliidiomarina taiwanensis</name>
    <dbReference type="NCBI Taxonomy" id="946228"/>
    <lineage>
        <taxon>Bacteria</taxon>
        <taxon>Pseudomonadati</taxon>
        <taxon>Pseudomonadota</taxon>
        <taxon>Gammaproteobacteria</taxon>
        <taxon>Alteromonadales</taxon>
        <taxon>Idiomarinaceae</taxon>
        <taxon>Aliidiomarina</taxon>
    </lineage>
</organism>
<feature type="domain" description="Aminoglycoside phosphotransferase" evidence="1">
    <location>
        <begin position="42"/>
        <end position="276"/>
    </location>
</feature>
<gene>
    <name evidence="2" type="ORF">CWE15_02025</name>
</gene>
<comment type="caution">
    <text evidence="2">The sequence shown here is derived from an EMBL/GenBank/DDBJ whole genome shotgun (WGS) entry which is preliminary data.</text>
</comment>
<dbReference type="OrthoDB" id="3806873at2"/>
<dbReference type="Pfam" id="PF01636">
    <property type="entry name" value="APH"/>
    <property type="match status" value="1"/>
</dbReference>
<accession>A0A432X992</accession>
<keyword evidence="3" id="KW-1185">Reference proteome</keyword>
<keyword evidence="2" id="KW-0808">Transferase</keyword>
<dbReference type="Proteomes" id="UP000286976">
    <property type="component" value="Unassembled WGS sequence"/>
</dbReference>
<protein>
    <submittedName>
        <fullName evidence="2">Phosphotransferase family protein</fullName>
    </submittedName>
</protein>
<reference evidence="2 3" key="1">
    <citation type="journal article" date="2011" name="Front. Microbiol.">
        <title>Genomic signatures of strain selection and enhancement in Bacillus atrophaeus var. globigii, a historical biowarfare simulant.</title>
        <authorList>
            <person name="Gibbons H.S."/>
            <person name="Broomall S.M."/>
            <person name="McNew L.A."/>
            <person name="Daligault H."/>
            <person name="Chapman C."/>
            <person name="Bruce D."/>
            <person name="Karavis M."/>
            <person name="Krepps M."/>
            <person name="McGregor P.A."/>
            <person name="Hong C."/>
            <person name="Park K.H."/>
            <person name="Akmal A."/>
            <person name="Feldman A."/>
            <person name="Lin J.S."/>
            <person name="Chang W.E."/>
            <person name="Higgs B.W."/>
            <person name="Demirev P."/>
            <person name="Lindquist J."/>
            <person name="Liem A."/>
            <person name="Fochler E."/>
            <person name="Read T.D."/>
            <person name="Tapia R."/>
            <person name="Johnson S."/>
            <person name="Bishop-Lilly K.A."/>
            <person name="Detter C."/>
            <person name="Han C."/>
            <person name="Sozhamannan S."/>
            <person name="Rosenzweig C.N."/>
            <person name="Skowronski E.W."/>
        </authorList>
    </citation>
    <scope>NUCLEOTIDE SEQUENCE [LARGE SCALE GENOMIC DNA]</scope>
    <source>
        <strain evidence="2 3">AIT1</strain>
    </source>
</reference>
<sequence>MTAGKAQGIDLGEPVREAESFDEAAVDTWLKARHPELIGSPEVTQFTGGASNWTYRLAYSNGDYILRRPPLGTKAKSAHNMEREFRIQQALKPQFSPIPPMVDYCSDTSFIGTDFYVMERIAGIIPRKNFPRPVTLAENQVHRLCENMLDTLIQLHQVDIEAANLAHLGKGSGFVARQVTGWNQRYQQSRTWNVPRATRLMHWLEDHMPSQESLCMTHNDFRFDNLILDPKDPTNILAVLDWELATIGDPLMEVGNMLAYWVQADDDRIARATRRQPTHLKGMLTRQQVIDYYCDKTGQDHVDMTFYEVFGLFRLSVIAQQIYYRYYHKQTRNPAFKNFWFVVRYLQWRANRRIKQGAR</sequence>
<dbReference type="InterPro" id="IPR011009">
    <property type="entry name" value="Kinase-like_dom_sf"/>
</dbReference>
<dbReference type="PANTHER" id="PTHR47829:SF1">
    <property type="entry name" value="HAD FAMILY PHOSPHATASE"/>
    <property type="match status" value="1"/>
</dbReference>
<proteinExistence type="predicted"/>
<dbReference type="GO" id="GO:0016740">
    <property type="term" value="F:transferase activity"/>
    <property type="evidence" value="ECO:0007669"/>
    <property type="project" value="UniProtKB-KW"/>
</dbReference>
<dbReference type="RefSeq" id="WP_126756379.1">
    <property type="nucleotide sequence ID" value="NZ_PIPQ01000001.1"/>
</dbReference>
<dbReference type="EMBL" id="PIPQ01000001">
    <property type="protein sequence ID" value="RUO43983.1"/>
    <property type="molecule type" value="Genomic_DNA"/>
</dbReference>
<dbReference type="CDD" id="cd05154">
    <property type="entry name" value="ACAD10_11_N-like"/>
    <property type="match status" value="1"/>
</dbReference>
<evidence type="ECO:0000313" key="2">
    <source>
        <dbReference type="EMBL" id="RUO43983.1"/>
    </source>
</evidence>
<dbReference type="InterPro" id="IPR002575">
    <property type="entry name" value="Aminoglycoside_PTrfase"/>
</dbReference>
<dbReference type="InterPro" id="IPR041726">
    <property type="entry name" value="ACAD10_11_N"/>
</dbReference>